<dbReference type="Proteomes" id="UP000054997">
    <property type="component" value="Unassembled WGS sequence"/>
</dbReference>
<evidence type="ECO:0000313" key="3">
    <source>
        <dbReference type="EMBL" id="KTD21190.1"/>
    </source>
</evidence>
<keyword evidence="1 3" id="KW-0812">Transmembrane</keyword>
<dbReference type="InterPro" id="IPR003399">
    <property type="entry name" value="Mce/MlaD"/>
</dbReference>
<keyword evidence="1" id="KW-1133">Transmembrane helix</keyword>
<dbReference type="OrthoDB" id="9806984at2"/>
<keyword evidence="4" id="KW-1185">Reference proteome</keyword>
<comment type="caution">
    <text evidence="3">The sequence shown here is derived from an EMBL/GenBank/DDBJ whole genome shotgun (WGS) entry which is preliminary data.</text>
</comment>
<dbReference type="EMBL" id="LNYK01000016">
    <property type="protein sequence ID" value="KTD21190.1"/>
    <property type="molecule type" value="Genomic_DNA"/>
</dbReference>
<proteinExistence type="predicted"/>
<dbReference type="AlphaFoldDB" id="A0A0W0VMZ5"/>
<dbReference type="PANTHER" id="PTHR36698:SF3">
    <property type="entry name" value="ABC-TYPE TRANSPORT AUXILIARY LIPOPROTEIN COMPONENT DOMAIN-CONTAINING PROTEIN"/>
    <property type="match status" value="1"/>
</dbReference>
<evidence type="ECO:0000313" key="4">
    <source>
        <dbReference type="Proteomes" id="UP000054997"/>
    </source>
</evidence>
<dbReference type="PANTHER" id="PTHR36698">
    <property type="entry name" value="BLL5892 PROTEIN"/>
    <property type="match status" value="1"/>
</dbReference>
<dbReference type="PATRIC" id="fig|45068.5.peg.1393"/>
<feature type="transmembrane region" description="Helical" evidence="1">
    <location>
        <begin position="6"/>
        <end position="29"/>
    </location>
</feature>
<dbReference type="STRING" id="45068.Llon_1288"/>
<accession>A0A0W0VMZ5</accession>
<name>A0A0W0VMZ5_9GAMM</name>
<gene>
    <name evidence="3" type="ORF">Llon_1288</name>
</gene>
<reference evidence="3 4" key="1">
    <citation type="submission" date="2015-11" db="EMBL/GenBank/DDBJ databases">
        <title>Genomic analysis of 38 Legionella species identifies large and diverse effector repertoires.</title>
        <authorList>
            <person name="Burstein D."/>
            <person name="Amaro F."/>
            <person name="Zusman T."/>
            <person name="Lifshitz Z."/>
            <person name="Cohen O."/>
            <person name="Gilbert J.A."/>
            <person name="Pupko T."/>
            <person name="Shuman H.A."/>
            <person name="Segal G."/>
        </authorList>
    </citation>
    <scope>NUCLEOTIDE SEQUENCE [LARGE SCALE GENOMIC DNA]</scope>
    <source>
        <strain evidence="3 4">ATCC 49505</strain>
    </source>
</reference>
<dbReference type="RefSeq" id="WP_058529283.1">
    <property type="nucleotide sequence ID" value="NZ_CAAAHZ010000003.1"/>
</dbReference>
<protein>
    <submittedName>
        <fullName evidence="3">Putative transmembrane protein</fullName>
    </submittedName>
</protein>
<organism evidence="3 4">
    <name type="scientific">Legionella londiniensis</name>
    <dbReference type="NCBI Taxonomy" id="45068"/>
    <lineage>
        <taxon>Bacteria</taxon>
        <taxon>Pseudomonadati</taxon>
        <taxon>Pseudomonadota</taxon>
        <taxon>Gammaproteobacteria</taxon>
        <taxon>Legionellales</taxon>
        <taxon>Legionellaceae</taxon>
        <taxon>Legionella</taxon>
    </lineage>
</organism>
<keyword evidence="1" id="KW-0472">Membrane</keyword>
<sequence>MIQDRMYTLVGILVIGAIALLMLGATYFYRAYYQQKMETYVMFFNGSLEGLEARSIITYRGVKIGEVTKIEITENPVNNTVEVPVYVQFFVERTIGFQHNPVKLLIDQGYVADISKPNLITGVASIQLIESGTPVRTQRKFYREYPIFPTTLIVEKHTSVDETLKEARKALEDIREFIKSREVTETIQSIKDMTRSIDKLASNLNQNVNPLISYLNQSLEQISKAAYATENFMDYLSRYPESLLRGRV</sequence>
<evidence type="ECO:0000256" key="1">
    <source>
        <dbReference type="SAM" id="Phobius"/>
    </source>
</evidence>
<dbReference type="Pfam" id="PF02470">
    <property type="entry name" value="MlaD"/>
    <property type="match status" value="1"/>
</dbReference>
<feature type="domain" description="Mce/MlaD" evidence="2">
    <location>
        <begin position="39"/>
        <end position="129"/>
    </location>
</feature>
<evidence type="ECO:0000259" key="2">
    <source>
        <dbReference type="Pfam" id="PF02470"/>
    </source>
</evidence>